<organism evidence="4 5">
    <name type="scientific">Arthrobacter gyeryongensis</name>
    <dbReference type="NCBI Taxonomy" id="1650592"/>
    <lineage>
        <taxon>Bacteria</taxon>
        <taxon>Bacillati</taxon>
        <taxon>Actinomycetota</taxon>
        <taxon>Actinomycetes</taxon>
        <taxon>Micrococcales</taxon>
        <taxon>Micrococcaceae</taxon>
        <taxon>Arthrobacter</taxon>
    </lineage>
</organism>
<dbReference type="InterPro" id="IPR001130">
    <property type="entry name" value="TatD-like"/>
</dbReference>
<gene>
    <name evidence="4" type="ORF">GCM10023346_47730</name>
</gene>
<reference evidence="5" key="1">
    <citation type="journal article" date="2019" name="Int. J. Syst. Evol. Microbiol.">
        <title>The Global Catalogue of Microorganisms (GCM) 10K type strain sequencing project: providing services to taxonomists for standard genome sequencing and annotation.</title>
        <authorList>
            <consortium name="The Broad Institute Genomics Platform"/>
            <consortium name="The Broad Institute Genome Sequencing Center for Infectious Disease"/>
            <person name="Wu L."/>
            <person name="Ma J."/>
        </authorList>
    </citation>
    <scope>NUCLEOTIDE SEQUENCE [LARGE SCALE GENOMIC DNA]</scope>
    <source>
        <strain evidence="5">JCM 18514</strain>
    </source>
</reference>
<comment type="similarity">
    <text evidence="1">Belongs to the metallo-dependent hydrolases superfamily. TatD-type hydrolase family.</text>
</comment>
<dbReference type="SUPFAM" id="SSF51556">
    <property type="entry name" value="Metallo-dependent hydrolases"/>
    <property type="match status" value="1"/>
</dbReference>
<dbReference type="NCBIfam" id="NF041926">
    <property type="entry name" value="QatD"/>
    <property type="match status" value="1"/>
</dbReference>
<evidence type="ECO:0000256" key="1">
    <source>
        <dbReference type="ARBA" id="ARBA00009275"/>
    </source>
</evidence>
<evidence type="ECO:0000256" key="2">
    <source>
        <dbReference type="ARBA" id="ARBA00022723"/>
    </source>
</evidence>
<dbReference type="Pfam" id="PF01026">
    <property type="entry name" value="TatD_DNase"/>
    <property type="match status" value="1"/>
</dbReference>
<protein>
    <submittedName>
        <fullName evidence="4">TatD family hydrolase</fullName>
    </submittedName>
</protein>
<dbReference type="Gene3D" id="3.20.20.140">
    <property type="entry name" value="Metal-dependent hydrolases"/>
    <property type="match status" value="1"/>
</dbReference>
<evidence type="ECO:0000256" key="3">
    <source>
        <dbReference type="ARBA" id="ARBA00022801"/>
    </source>
</evidence>
<dbReference type="CDD" id="cd01310">
    <property type="entry name" value="TatD_DNAse"/>
    <property type="match status" value="1"/>
</dbReference>
<keyword evidence="3 4" id="KW-0378">Hydrolase</keyword>
<name>A0ABP9SVI5_9MICC</name>
<accession>A0ABP9SVI5</accession>
<dbReference type="PIRSF" id="PIRSF005902">
    <property type="entry name" value="DNase_TatD"/>
    <property type="match status" value="1"/>
</dbReference>
<dbReference type="RefSeq" id="WP_345453577.1">
    <property type="nucleotide sequence ID" value="NZ_BAABKK010000038.1"/>
</dbReference>
<keyword evidence="2" id="KW-0479">Metal-binding</keyword>
<dbReference type="InterPro" id="IPR032466">
    <property type="entry name" value="Metal_Hydrolase"/>
</dbReference>
<dbReference type="PANTHER" id="PTHR46317">
    <property type="entry name" value="HYDROLASE OF PHP SUPERFAMILY-RELATED PROTEIN"/>
    <property type="match status" value="1"/>
</dbReference>
<keyword evidence="5" id="KW-1185">Reference proteome</keyword>
<dbReference type="EMBL" id="BAABKK010000038">
    <property type="protein sequence ID" value="GAA5201995.1"/>
    <property type="molecule type" value="Genomic_DNA"/>
</dbReference>
<proteinExistence type="inferred from homology"/>
<dbReference type="GO" id="GO:0016787">
    <property type="term" value="F:hydrolase activity"/>
    <property type="evidence" value="ECO:0007669"/>
    <property type="project" value="UniProtKB-KW"/>
</dbReference>
<dbReference type="Proteomes" id="UP001500200">
    <property type="component" value="Unassembled WGS sequence"/>
</dbReference>
<dbReference type="PANTHER" id="PTHR46317:SF1">
    <property type="entry name" value="HYDROLASE, TATD FAMILY"/>
    <property type="match status" value="1"/>
</dbReference>
<evidence type="ECO:0000313" key="4">
    <source>
        <dbReference type="EMBL" id="GAA5201995.1"/>
    </source>
</evidence>
<dbReference type="InterPro" id="IPR049677">
    <property type="entry name" value="QatD"/>
</dbReference>
<comment type="caution">
    <text evidence="4">The sequence shown here is derived from an EMBL/GenBank/DDBJ whole genome shotgun (WGS) entry which is preliminary data.</text>
</comment>
<evidence type="ECO:0000313" key="5">
    <source>
        <dbReference type="Proteomes" id="UP001500200"/>
    </source>
</evidence>
<sequence>MIDFHCHLDLYPDPQEIAEGVQRRGIGVLSVTTTPSAWIGTSRLAAGRPVIRTAIGLHPQLAKERKQELRLFDRYLPQTQFVGEVGLDGSPEHRPSWSDQTKVFEHILRVCHEAGDKVVSIHSRRAADPVLDSLEKFEGLRAPVLHWFSGTHAQLRRAVALGCWFSVGPAMLAGAKGKNLVAKMPRNRVLLETDGPFTQFQKSALHPWDVTVGCRMLADLWANEYMTAERQIRENEGTLLGARR</sequence>